<dbReference type="InterPro" id="IPR032164">
    <property type="entry name" value="DUF5000"/>
</dbReference>
<evidence type="ECO:0000313" key="5">
    <source>
        <dbReference type="Proteomes" id="UP000321436"/>
    </source>
</evidence>
<evidence type="ECO:0000259" key="3">
    <source>
        <dbReference type="Pfam" id="PF17166"/>
    </source>
</evidence>
<accession>A0A512RIH4</accession>
<dbReference type="InterPro" id="IPR032527">
    <property type="entry name" value="DUF4959"/>
</dbReference>
<dbReference type="Gene3D" id="2.60.120.260">
    <property type="entry name" value="Galactose-binding domain-like"/>
    <property type="match status" value="1"/>
</dbReference>
<organism evidence="4 5">
    <name type="scientific">Chitinophaga cymbidii</name>
    <dbReference type="NCBI Taxonomy" id="1096750"/>
    <lineage>
        <taxon>Bacteria</taxon>
        <taxon>Pseudomonadati</taxon>
        <taxon>Bacteroidota</taxon>
        <taxon>Chitinophagia</taxon>
        <taxon>Chitinophagales</taxon>
        <taxon>Chitinophagaceae</taxon>
        <taxon>Chitinophaga</taxon>
    </lineage>
</organism>
<dbReference type="SUPFAM" id="SSF49785">
    <property type="entry name" value="Galactose-binding domain-like"/>
    <property type="match status" value="1"/>
</dbReference>
<dbReference type="InterPro" id="IPR008979">
    <property type="entry name" value="Galactose-bd-like_sf"/>
</dbReference>
<dbReference type="Pfam" id="PF16323">
    <property type="entry name" value="DUF4959"/>
    <property type="match status" value="1"/>
</dbReference>
<sequence length="388" mass="43609">MKQLLYTLSTCSALLLWAGCKEMDRLDHIDPSTAIPQQISNVKVTGTPGGVILTYTLPKDPGLLYVKAEYDIRPGVRMESKSSIYSDTLKLSGFGDTSHYDIRLYSVGKNEKASEPITVSVVPLMPPVRTVFDSLTIEAAFGGVKMRFKNPQEANLAVVLLADTSGQGFWTELQAFYTRAPEDVLSFRGLPPTEKRFAVYLRDRWDNRSDTLFATLTPFFEEPVPKPFTILRLPTDTNEPVESQYPVERMWDGDIGSIFASKHNTLTPQWFTIDLGAPVVLSRVRMHQRLPNYTLTGSNVKMYELWGSNDPDPDGGWNNWQLLGKFSNYQPSGTPTAEEIHAAHVLGEDHDLDFVPPAYRYVRWKTLATYGGGPQVTIAEIFFWGQIQ</sequence>
<protein>
    <recommendedName>
        <fullName evidence="6">F5/8 type C domain-containing protein</fullName>
    </recommendedName>
</protein>
<reference evidence="4 5" key="1">
    <citation type="submission" date="2019-07" db="EMBL/GenBank/DDBJ databases">
        <title>Whole genome shotgun sequence of Chitinophaga cymbidii NBRC 109752.</title>
        <authorList>
            <person name="Hosoyama A."/>
            <person name="Uohara A."/>
            <person name="Ohji S."/>
            <person name="Ichikawa N."/>
        </authorList>
    </citation>
    <scope>NUCLEOTIDE SEQUENCE [LARGE SCALE GENOMIC DNA]</scope>
    <source>
        <strain evidence="4 5">NBRC 109752</strain>
    </source>
</reference>
<dbReference type="InterPro" id="IPR033431">
    <property type="entry name" value="DUF5126"/>
</dbReference>
<feature type="domain" description="DUF5126" evidence="3">
    <location>
        <begin position="125"/>
        <end position="227"/>
    </location>
</feature>
<dbReference type="Pfam" id="PF16391">
    <property type="entry name" value="DUF5000"/>
    <property type="match status" value="1"/>
</dbReference>
<dbReference type="RefSeq" id="WP_146859798.1">
    <property type="nucleotide sequence ID" value="NZ_BKAU01000001.1"/>
</dbReference>
<dbReference type="AlphaFoldDB" id="A0A512RIH4"/>
<evidence type="ECO:0000259" key="1">
    <source>
        <dbReference type="Pfam" id="PF16323"/>
    </source>
</evidence>
<proteinExistence type="predicted"/>
<keyword evidence="5" id="KW-1185">Reference proteome</keyword>
<feature type="domain" description="DUF4959" evidence="1">
    <location>
        <begin position="18"/>
        <end position="123"/>
    </location>
</feature>
<dbReference type="Proteomes" id="UP000321436">
    <property type="component" value="Unassembled WGS sequence"/>
</dbReference>
<dbReference type="Pfam" id="PF17166">
    <property type="entry name" value="DUF5126"/>
    <property type="match status" value="1"/>
</dbReference>
<evidence type="ECO:0000259" key="2">
    <source>
        <dbReference type="Pfam" id="PF16391"/>
    </source>
</evidence>
<name>A0A512RIH4_9BACT</name>
<gene>
    <name evidence="4" type="ORF">CCY01nite_17590</name>
</gene>
<comment type="caution">
    <text evidence="4">The sequence shown here is derived from an EMBL/GenBank/DDBJ whole genome shotgun (WGS) entry which is preliminary data.</text>
</comment>
<dbReference type="EMBL" id="BKAU01000001">
    <property type="protein sequence ID" value="GEP95499.1"/>
    <property type="molecule type" value="Genomic_DNA"/>
</dbReference>
<dbReference type="OrthoDB" id="621114at2"/>
<evidence type="ECO:0000313" key="4">
    <source>
        <dbReference type="EMBL" id="GEP95499.1"/>
    </source>
</evidence>
<feature type="domain" description="DUF5000" evidence="2">
    <location>
        <begin position="251"/>
        <end position="385"/>
    </location>
</feature>
<dbReference type="PROSITE" id="PS51257">
    <property type="entry name" value="PROKAR_LIPOPROTEIN"/>
    <property type="match status" value="1"/>
</dbReference>
<evidence type="ECO:0008006" key="6">
    <source>
        <dbReference type="Google" id="ProtNLM"/>
    </source>
</evidence>